<dbReference type="Gene3D" id="3.30.160.60">
    <property type="entry name" value="Classic Zinc Finger"/>
    <property type="match status" value="3"/>
</dbReference>
<evidence type="ECO:0000256" key="6">
    <source>
        <dbReference type="ARBA" id="ARBA00023242"/>
    </source>
</evidence>
<sequence>MDFDTDMNDLDEDSVEPCRTCGVFFTKSQDLERAIVKPIFHSTLMDKTGNDVDMPDILQQLQAWDMEVVKDDGRPQYMCVVCIAEFRKVLKFKRSCLEAQQQYDELELKPFEMNIKKEIDVPPEQEEKFVAFVYLSDDESCEEDGSTRVRAAFDIPHVPIKEEHMARVPALAVEMPNPKVQASNVNITKFEASVKLDEAIDIVAIDDESNGDNENDDDEEEEEDIIKFTYDYDNGNDANLSLPIPLSESKVYCKLCTYESSNQDQHMDHMRRVHMLKDCECYICGKKFINAPESRLKFHMKWHKLQRHMKCPICGFFCNSKDTLKEHNLAVHTKTKCKFCGKKMKHKLLQSHLNEHLEERESELAKKINEDPPTALSSSCVIQCAFCEDTFGNAQELQNHVLATHKSLKTEPSPSPLHSFTIPMETDGRSELEPTLDESQTSQESIIESQLNLGHYNDSRQYNSNLETTSTTEMSPSSSSTDKASYNCPICGKSFNLKIKLNRHFKNHTKEPF</sequence>
<dbReference type="Pfam" id="PF13894">
    <property type="entry name" value="zf-C2H2_4"/>
    <property type="match status" value="1"/>
</dbReference>
<feature type="region of interest" description="Disordered" evidence="9">
    <location>
        <begin position="407"/>
        <end position="484"/>
    </location>
</feature>
<dbReference type="InterPro" id="IPR036236">
    <property type="entry name" value="Znf_C2H2_sf"/>
</dbReference>
<dbReference type="SMART" id="SM00355">
    <property type="entry name" value="ZnF_C2H2"/>
    <property type="match status" value="5"/>
</dbReference>
<dbReference type="PROSITE" id="PS51915">
    <property type="entry name" value="ZAD"/>
    <property type="match status" value="1"/>
</dbReference>
<organism evidence="12 13">
    <name type="scientific">Drosophila willistoni</name>
    <name type="common">Fruit fly</name>
    <dbReference type="NCBI Taxonomy" id="7260"/>
    <lineage>
        <taxon>Eukaryota</taxon>
        <taxon>Metazoa</taxon>
        <taxon>Ecdysozoa</taxon>
        <taxon>Arthropoda</taxon>
        <taxon>Hexapoda</taxon>
        <taxon>Insecta</taxon>
        <taxon>Pterygota</taxon>
        <taxon>Neoptera</taxon>
        <taxon>Endopterygota</taxon>
        <taxon>Diptera</taxon>
        <taxon>Brachycera</taxon>
        <taxon>Muscomorpha</taxon>
        <taxon>Ephydroidea</taxon>
        <taxon>Drosophilidae</taxon>
        <taxon>Drosophila</taxon>
        <taxon>Sophophora</taxon>
    </lineage>
</organism>
<dbReference type="KEGG" id="dwi:6650400"/>
<keyword evidence="4 7" id="KW-0863">Zinc-finger</keyword>
<feature type="binding site" evidence="8">
    <location>
        <position position="21"/>
    </location>
    <ligand>
        <name>Zn(2+)</name>
        <dbReference type="ChEBI" id="CHEBI:29105"/>
    </ligand>
</feature>
<feature type="compositionally biased region" description="Low complexity" evidence="9">
    <location>
        <begin position="468"/>
        <end position="481"/>
    </location>
</feature>
<dbReference type="InterPro" id="IPR050888">
    <property type="entry name" value="ZnF_C2H2-type_TF"/>
</dbReference>
<keyword evidence="3" id="KW-0677">Repeat</keyword>
<dbReference type="InterPro" id="IPR012934">
    <property type="entry name" value="Znf_AD"/>
</dbReference>
<dbReference type="FunCoup" id="B4NIQ5">
    <property type="interactions" value="247"/>
</dbReference>
<dbReference type="AlphaFoldDB" id="B4NIQ5"/>
<dbReference type="OMA" id="MLKDCEC"/>
<dbReference type="PROSITE" id="PS50157">
    <property type="entry name" value="ZINC_FINGER_C2H2_2"/>
    <property type="match status" value="2"/>
</dbReference>
<dbReference type="PhylomeDB" id="B4NIQ5"/>
<evidence type="ECO:0000259" key="11">
    <source>
        <dbReference type="PROSITE" id="PS51915"/>
    </source>
</evidence>
<keyword evidence="5 8" id="KW-0862">Zinc</keyword>
<gene>
    <name evidence="12" type="primary">Dwil\GK13500</name>
    <name evidence="12" type="ORF">Dwil_GK13500</name>
</gene>
<dbReference type="Pfam" id="PF07776">
    <property type="entry name" value="zf-AD"/>
    <property type="match status" value="1"/>
</dbReference>
<dbReference type="HOGENOM" id="CLU_554630_0_0_1"/>
<feature type="binding site" evidence="8">
    <location>
        <position position="79"/>
    </location>
    <ligand>
        <name>Zn(2+)</name>
        <dbReference type="ChEBI" id="CHEBI:29105"/>
    </ligand>
</feature>
<dbReference type="SUPFAM" id="SSF57716">
    <property type="entry name" value="Glucocorticoid receptor-like (DNA-binding domain)"/>
    <property type="match status" value="1"/>
</dbReference>
<dbReference type="FunFam" id="3.30.160.60:FF:000145">
    <property type="entry name" value="Zinc finger protein 574"/>
    <property type="match status" value="1"/>
</dbReference>
<dbReference type="GO" id="GO:0008270">
    <property type="term" value="F:zinc ion binding"/>
    <property type="evidence" value="ECO:0007669"/>
    <property type="project" value="UniProtKB-UniRule"/>
</dbReference>
<evidence type="ECO:0000256" key="2">
    <source>
        <dbReference type="ARBA" id="ARBA00022723"/>
    </source>
</evidence>
<dbReference type="SUPFAM" id="SSF57667">
    <property type="entry name" value="beta-beta-alpha zinc fingers"/>
    <property type="match status" value="2"/>
</dbReference>
<keyword evidence="6" id="KW-0539">Nucleus</keyword>
<reference evidence="12 13" key="1">
    <citation type="journal article" date="2007" name="Nature">
        <title>Evolution of genes and genomes on the Drosophila phylogeny.</title>
        <authorList>
            <consortium name="Drosophila 12 Genomes Consortium"/>
            <person name="Clark A.G."/>
            <person name="Eisen M.B."/>
            <person name="Smith D.R."/>
            <person name="Bergman C.M."/>
            <person name="Oliver B."/>
            <person name="Markow T.A."/>
            <person name="Kaufman T.C."/>
            <person name="Kellis M."/>
            <person name="Gelbart W."/>
            <person name="Iyer V.N."/>
            <person name="Pollard D.A."/>
            <person name="Sackton T.B."/>
            <person name="Larracuente A.M."/>
            <person name="Singh N.D."/>
            <person name="Abad J.P."/>
            <person name="Abt D.N."/>
            <person name="Adryan B."/>
            <person name="Aguade M."/>
            <person name="Akashi H."/>
            <person name="Anderson W.W."/>
            <person name="Aquadro C.F."/>
            <person name="Ardell D.H."/>
            <person name="Arguello R."/>
            <person name="Artieri C.G."/>
            <person name="Barbash D.A."/>
            <person name="Barker D."/>
            <person name="Barsanti P."/>
            <person name="Batterham P."/>
            <person name="Batzoglou S."/>
            <person name="Begun D."/>
            <person name="Bhutkar A."/>
            <person name="Blanco E."/>
            <person name="Bosak S.A."/>
            <person name="Bradley R.K."/>
            <person name="Brand A.D."/>
            <person name="Brent M.R."/>
            <person name="Brooks A.N."/>
            <person name="Brown R.H."/>
            <person name="Butlin R.K."/>
            <person name="Caggese C."/>
            <person name="Calvi B.R."/>
            <person name="Bernardo de Carvalho A."/>
            <person name="Caspi A."/>
            <person name="Castrezana S."/>
            <person name="Celniker S.E."/>
            <person name="Chang J.L."/>
            <person name="Chapple C."/>
            <person name="Chatterji S."/>
            <person name="Chinwalla A."/>
            <person name="Civetta A."/>
            <person name="Clifton S.W."/>
            <person name="Comeron J.M."/>
            <person name="Costello J.C."/>
            <person name="Coyne J.A."/>
            <person name="Daub J."/>
            <person name="David R.G."/>
            <person name="Delcher A.L."/>
            <person name="Delehaunty K."/>
            <person name="Do C.B."/>
            <person name="Ebling H."/>
            <person name="Edwards K."/>
            <person name="Eickbush T."/>
            <person name="Evans J.D."/>
            <person name="Filipski A."/>
            <person name="Findeiss S."/>
            <person name="Freyhult E."/>
            <person name="Fulton L."/>
            <person name="Fulton R."/>
            <person name="Garcia A.C."/>
            <person name="Gardiner A."/>
            <person name="Garfield D.A."/>
            <person name="Garvin B.E."/>
            <person name="Gibson G."/>
            <person name="Gilbert D."/>
            <person name="Gnerre S."/>
            <person name="Godfrey J."/>
            <person name="Good R."/>
            <person name="Gotea V."/>
            <person name="Gravely B."/>
            <person name="Greenberg A.J."/>
            <person name="Griffiths-Jones S."/>
            <person name="Gross S."/>
            <person name="Guigo R."/>
            <person name="Gustafson E.A."/>
            <person name="Haerty W."/>
            <person name="Hahn M.W."/>
            <person name="Halligan D.L."/>
            <person name="Halpern A.L."/>
            <person name="Halter G.M."/>
            <person name="Han M.V."/>
            <person name="Heger A."/>
            <person name="Hillier L."/>
            <person name="Hinrichs A.S."/>
            <person name="Holmes I."/>
            <person name="Hoskins R.A."/>
            <person name="Hubisz M.J."/>
            <person name="Hultmark D."/>
            <person name="Huntley M.A."/>
            <person name="Jaffe D.B."/>
            <person name="Jagadeeshan S."/>
            <person name="Jeck W.R."/>
            <person name="Johnson J."/>
            <person name="Jones C.D."/>
            <person name="Jordan W.C."/>
            <person name="Karpen G.H."/>
            <person name="Kataoka E."/>
            <person name="Keightley P.D."/>
            <person name="Kheradpour P."/>
            <person name="Kirkness E.F."/>
            <person name="Koerich L.B."/>
            <person name="Kristiansen K."/>
            <person name="Kudrna D."/>
            <person name="Kulathinal R.J."/>
            <person name="Kumar S."/>
            <person name="Kwok R."/>
            <person name="Lander E."/>
            <person name="Langley C.H."/>
            <person name="Lapoint R."/>
            <person name="Lazzaro B.P."/>
            <person name="Lee S.J."/>
            <person name="Levesque L."/>
            <person name="Li R."/>
            <person name="Lin C.F."/>
            <person name="Lin M.F."/>
            <person name="Lindblad-Toh K."/>
            <person name="Llopart A."/>
            <person name="Long M."/>
            <person name="Low L."/>
            <person name="Lozovsky E."/>
            <person name="Lu J."/>
            <person name="Luo M."/>
            <person name="Machado C.A."/>
            <person name="Makalowski W."/>
            <person name="Marzo M."/>
            <person name="Matsuda M."/>
            <person name="Matzkin L."/>
            <person name="McAllister B."/>
            <person name="McBride C.S."/>
            <person name="McKernan B."/>
            <person name="McKernan K."/>
            <person name="Mendez-Lago M."/>
            <person name="Minx P."/>
            <person name="Mollenhauer M.U."/>
            <person name="Montooth K."/>
            <person name="Mount S.M."/>
            <person name="Mu X."/>
            <person name="Myers E."/>
            <person name="Negre B."/>
            <person name="Newfeld S."/>
            <person name="Nielsen R."/>
            <person name="Noor M.A."/>
            <person name="O'Grady P."/>
            <person name="Pachter L."/>
            <person name="Papaceit M."/>
            <person name="Parisi M.J."/>
            <person name="Parisi M."/>
            <person name="Parts L."/>
            <person name="Pedersen J.S."/>
            <person name="Pesole G."/>
            <person name="Phillippy A.M."/>
            <person name="Ponting C.P."/>
            <person name="Pop M."/>
            <person name="Porcelli D."/>
            <person name="Powell J.R."/>
            <person name="Prohaska S."/>
            <person name="Pruitt K."/>
            <person name="Puig M."/>
            <person name="Quesneville H."/>
            <person name="Ram K.R."/>
            <person name="Rand D."/>
            <person name="Rasmussen M.D."/>
            <person name="Reed L.K."/>
            <person name="Reenan R."/>
            <person name="Reily A."/>
            <person name="Remington K.A."/>
            <person name="Rieger T.T."/>
            <person name="Ritchie M.G."/>
            <person name="Robin C."/>
            <person name="Rogers Y.H."/>
            <person name="Rohde C."/>
            <person name="Rozas J."/>
            <person name="Rubenfield M.J."/>
            <person name="Ruiz A."/>
            <person name="Russo S."/>
            <person name="Salzberg S.L."/>
            <person name="Sanchez-Gracia A."/>
            <person name="Saranga D.J."/>
            <person name="Sato H."/>
            <person name="Schaeffer S.W."/>
            <person name="Schatz M.C."/>
            <person name="Schlenke T."/>
            <person name="Schwartz R."/>
            <person name="Segarra C."/>
            <person name="Singh R.S."/>
            <person name="Sirot L."/>
            <person name="Sirota M."/>
            <person name="Sisneros N.B."/>
            <person name="Smith C.D."/>
            <person name="Smith T.F."/>
            <person name="Spieth J."/>
            <person name="Stage D.E."/>
            <person name="Stark A."/>
            <person name="Stephan W."/>
            <person name="Strausberg R.L."/>
            <person name="Strempel S."/>
            <person name="Sturgill D."/>
            <person name="Sutton G."/>
            <person name="Sutton G.G."/>
            <person name="Tao W."/>
            <person name="Teichmann S."/>
            <person name="Tobari Y.N."/>
            <person name="Tomimura Y."/>
            <person name="Tsolas J.M."/>
            <person name="Valente V.L."/>
            <person name="Venter E."/>
            <person name="Venter J.C."/>
            <person name="Vicario S."/>
            <person name="Vieira F.G."/>
            <person name="Vilella A.J."/>
            <person name="Villasante A."/>
            <person name="Walenz B."/>
            <person name="Wang J."/>
            <person name="Wasserman M."/>
            <person name="Watts T."/>
            <person name="Wilson D."/>
            <person name="Wilson R.K."/>
            <person name="Wing R.A."/>
            <person name="Wolfner M.F."/>
            <person name="Wong A."/>
            <person name="Wong G.K."/>
            <person name="Wu C.I."/>
            <person name="Wu G."/>
            <person name="Yamamoto D."/>
            <person name="Yang H.P."/>
            <person name="Yang S.P."/>
            <person name="Yorke J.A."/>
            <person name="Yoshida K."/>
            <person name="Zdobnov E."/>
            <person name="Zhang P."/>
            <person name="Zhang Y."/>
            <person name="Zimin A.V."/>
            <person name="Baldwin J."/>
            <person name="Abdouelleil A."/>
            <person name="Abdulkadir J."/>
            <person name="Abebe A."/>
            <person name="Abera B."/>
            <person name="Abreu J."/>
            <person name="Acer S.C."/>
            <person name="Aftuck L."/>
            <person name="Alexander A."/>
            <person name="An P."/>
            <person name="Anderson E."/>
            <person name="Anderson S."/>
            <person name="Arachi H."/>
            <person name="Azer M."/>
            <person name="Bachantsang P."/>
            <person name="Barry A."/>
            <person name="Bayul T."/>
            <person name="Berlin A."/>
            <person name="Bessette D."/>
            <person name="Bloom T."/>
            <person name="Blye J."/>
            <person name="Boguslavskiy L."/>
            <person name="Bonnet C."/>
            <person name="Boukhgalter B."/>
            <person name="Bourzgui I."/>
            <person name="Brown A."/>
            <person name="Cahill P."/>
            <person name="Channer S."/>
            <person name="Cheshatsang Y."/>
            <person name="Chuda L."/>
            <person name="Citroen M."/>
            <person name="Collymore A."/>
            <person name="Cooke P."/>
            <person name="Costello M."/>
            <person name="D'Aco K."/>
            <person name="Daza R."/>
            <person name="De Haan G."/>
            <person name="DeGray S."/>
            <person name="DeMaso C."/>
            <person name="Dhargay N."/>
            <person name="Dooley K."/>
            <person name="Dooley E."/>
            <person name="Doricent M."/>
            <person name="Dorje P."/>
            <person name="Dorjee K."/>
            <person name="Dupes A."/>
            <person name="Elong R."/>
            <person name="Falk J."/>
            <person name="Farina A."/>
            <person name="Faro S."/>
            <person name="Ferguson D."/>
            <person name="Fisher S."/>
            <person name="Foley C.D."/>
            <person name="Franke A."/>
            <person name="Friedrich D."/>
            <person name="Gadbois L."/>
            <person name="Gearin G."/>
            <person name="Gearin C.R."/>
            <person name="Giannoukos G."/>
            <person name="Goode T."/>
            <person name="Graham J."/>
            <person name="Grandbois E."/>
            <person name="Grewal S."/>
            <person name="Gyaltsen K."/>
            <person name="Hafez N."/>
            <person name="Hagos B."/>
            <person name="Hall J."/>
            <person name="Henson C."/>
            <person name="Hollinger A."/>
            <person name="Honan T."/>
            <person name="Huard M.D."/>
            <person name="Hughes L."/>
            <person name="Hurhula B."/>
            <person name="Husby M.E."/>
            <person name="Kamat A."/>
            <person name="Kanga B."/>
            <person name="Kashin S."/>
            <person name="Khazanovich D."/>
            <person name="Kisner P."/>
            <person name="Lance K."/>
            <person name="Lara M."/>
            <person name="Lee W."/>
            <person name="Lennon N."/>
            <person name="Letendre F."/>
            <person name="LeVine R."/>
            <person name="Lipovsky A."/>
            <person name="Liu X."/>
            <person name="Liu J."/>
            <person name="Liu S."/>
            <person name="Lokyitsang T."/>
            <person name="Lokyitsang Y."/>
            <person name="Lubonja R."/>
            <person name="Lui A."/>
            <person name="MacDonald P."/>
            <person name="Magnisalis V."/>
            <person name="Maru K."/>
            <person name="Matthews C."/>
            <person name="McCusker W."/>
            <person name="McDonough S."/>
            <person name="Mehta T."/>
            <person name="Meldrim J."/>
            <person name="Meneus L."/>
            <person name="Mihai O."/>
            <person name="Mihalev A."/>
            <person name="Mihova T."/>
            <person name="Mittelman R."/>
            <person name="Mlenga V."/>
            <person name="Montmayeur A."/>
            <person name="Mulrain L."/>
            <person name="Navidi A."/>
            <person name="Naylor J."/>
            <person name="Negash T."/>
            <person name="Nguyen T."/>
            <person name="Nguyen N."/>
            <person name="Nicol R."/>
            <person name="Norbu C."/>
            <person name="Norbu N."/>
            <person name="Novod N."/>
            <person name="O'Neill B."/>
            <person name="Osman S."/>
            <person name="Markiewicz E."/>
            <person name="Oyono O.L."/>
            <person name="Patti C."/>
            <person name="Phunkhang P."/>
            <person name="Pierre F."/>
            <person name="Priest M."/>
            <person name="Raghuraman S."/>
            <person name="Rege F."/>
            <person name="Reyes R."/>
            <person name="Rise C."/>
            <person name="Rogov P."/>
            <person name="Ross K."/>
            <person name="Ryan E."/>
            <person name="Settipalli S."/>
            <person name="Shea T."/>
            <person name="Sherpa N."/>
            <person name="Shi L."/>
            <person name="Shih D."/>
            <person name="Sparrow T."/>
            <person name="Spaulding J."/>
            <person name="Stalker J."/>
            <person name="Stange-Thomann N."/>
            <person name="Stavropoulos S."/>
            <person name="Stone C."/>
            <person name="Strader C."/>
            <person name="Tesfaye S."/>
            <person name="Thomson T."/>
            <person name="Thoulutsang Y."/>
            <person name="Thoulutsang D."/>
            <person name="Topham K."/>
            <person name="Topping I."/>
            <person name="Tsamla T."/>
            <person name="Vassiliev H."/>
            <person name="Vo A."/>
            <person name="Wangchuk T."/>
            <person name="Wangdi T."/>
            <person name="Weiand M."/>
            <person name="Wilkinson J."/>
            <person name="Wilson A."/>
            <person name="Yadav S."/>
            <person name="Young G."/>
            <person name="Yu Q."/>
            <person name="Zembek L."/>
            <person name="Zhong D."/>
            <person name="Zimmer A."/>
            <person name="Zwirko Z."/>
            <person name="Jaffe D.B."/>
            <person name="Alvarez P."/>
            <person name="Brockman W."/>
            <person name="Butler J."/>
            <person name="Chin C."/>
            <person name="Gnerre S."/>
            <person name="Grabherr M."/>
            <person name="Kleber M."/>
            <person name="Mauceli E."/>
            <person name="MacCallum I."/>
        </authorList>
    </citation>
    <scope>NUCLEOTIDE SEQUENCE [LARGE SCALE GENOMIC DNA]</scope>
    <source>
        <strain evidence="13">Tucson 14030-0811.24</strain>
    </source>
</reference>
<feature type="binding site" evidence="8">
    <location>
        <position position="18"/>
    </location>
    <ligand>
        <name>Zn(2+)</name>
        <dbReference type="ChEBI" id="CHEBI:29105"/>
    </ligand>
</feature>
<evidence type="ECO:0000313" key="12">
    <source>
        <dbReference type="EMBL" id="EDW83769.1"/>
    </source>
</evidence>
<evidence type="ECO:0000256" key="7">
    <source>
        <dbReference type="PROSITE-ProRule" id="PRU00042"/>
    </source>
</evidence>
<feature type="compositionally biased region" description="Low complexity" evidence="9">
    <location>
        <begin position="438"/>
        <end position="450"/>
    </location>
</feature>
<feature type="domain" description="ZAD" evidence="11">
    <location>
        <begin position="16"/>
        <end position="106"/>
    </location>
</feature>
<feature type="domain" description="C2H2-type" evidence="10">
    <location>
        <begin position="486"/>
        <end position="513"/>
    </location>
</feature>
<dbReference type="GO" id="GO:0005634">
    <property type="term" value="C:nucleus"/>
    <property type="evidence" value="ECO:0007669"/>
    <property type="project" value="UniProtKB-SubCell"/>
</dbReference>
<evidence type="ECO:0000259" key="10">
    <source>
        <dbReference type="PROSITE" id="PS50157"/>
    </source>
</evidence>
<evidence type="ECO:0000313" key="13">
    <source>
        <dbReference type="Proteomes" id="UP000007798"/>
    </source>
</evidence>
<evidence type="ECO:0000256" key="8">
    <source>
        <dbReference type="PROSITE-ProRule" id="PRU01263"/>
    </source>
</evidence>
<feature type="binding site" evidence="8">
    <location>
        <position position="82"/>
    </location>
    <ligand>
        <name>Zn(2+)</name>
        <dbReference type="ChEBI" id="CHEBI:29105"/>
    </ligand>
</feature>
<feature type="domain" description="C2H2-type" evidence="10">
    <location>
        <begin position="382"/>
        <end position="410"/>
    </location>
</feature>
<dbReference type="PANTHER" id="PTHR24406">
    <property type="entry name" value="TRANSCRIPTIONAL REPRESSOR CTCFL-RELATED"/>
    <property type="match status" value="1"/>
</dbReference>
<evidence type="ECO:0000256" key="5">
    <source>
        <dbReference type="ARBA" id="ARBA00022833"/>
    </source>
</evidence>
<name>B4NIQ5_DROWI</name>
<proteinExistence type="predicted"/>
<dbReference type="InterPro" id="IPR013087">
    <property type="entry name" value="Znf_C2H2_type"/>
</dbReference>
<keyword evidence="2 8" id="KW-0479">Metal-binding</keyword>
<keyword evidence="13" id="KW-1185">Reference proteome</keyword>
<dbReference type="InParanoid" id="B4NIQ5"/>
<dbReference type="eggNOG" id="KOG1721">
    <property type="taxonomic scope" value="Eukaryota"/>
</dbReference>
<evidence type="ECO:0000256" key="4">
    <source>
        <dbReference type="ARBA" id="ARBA00022771"/>
    </source>
</evidence>
<evidence type="ECO:0008006" key="14">
    <source>
        <dbReference type="Google" id="ProtNLM"/>
    </source>
</evidence>
<dbReference type="PROSITE" id="PS00028">
    <property type="entry name" value="ZINC_FINGER_C2H2_1"/>
    <property type="match status" value="3"/>
</dbReference>
<dbReference type="OrthoDB" id="10039931at2759"/>
<evidence type="ECO:0000256" key="1">
    <source>
        <dbReference type="ARBA" id="ARBA00004123"/>
    </source>
</evidence>
<accession>B4NIQ5</accession>
<protein>
    <recommendedName>
        <fullName evidence="14">C2H2-type domain-containing protein</fullName>
    </recommendedName>
</protein>
<evidence type="ECO:0000256" key="3">
    <source>
        <dbReference type="ARBA" id="ARBA00022737"/>
    </source>
</evidence>
<dbReference type="EMBL" id="CH964272">
    <property type="protein sequence ID" value="EDW83769.1"/>
    <property type="molecule type" value="Genomic_DNA"/>
</dbReference>
<comment type="subcellular location">
    <subcellularLocation>
        <location evidence="1">Nucleus</location>
    </subcellularLocation>
</comment>
<dbReference type="Proteomes" id="UP000007798">
    <property type="component" value="Unassembled WGS sequence"/>
</dbReference>
<evidence type="ECO:0000256" key="9">
    <source>
        <dbReference type="SAM" id="MobiDB-lite"/>
    </source>
</evidence>
<dbReference type="SMART" id="SM00868">
    <property type="entry name" value="zf-AD"/>
    <property type="match status" value="1"/>
</dbReference>